<evidence type="ECO:0000313" key="6">
    <source>
        <dbReference type="EMBL" id="MST99921.1"/>
    </source>
</evidence>
<dbReference type="PANTHER" id="PTHR34298:SF2">
    <property type="entry name" value="SEGREGATION AND CONDENSATION PROTEIN B"/>
    <property type="match status" value="1"/>
</dbReference>
<comment type="caution">
    <text evidence="6">The sequence shown here is derived from an EMBL/GenBank/DDBJ whole genome shotgun (WGS) entry which is preliminary data.</text>
</comment>
<dbReference type="InterPro" id="IPR036388">
    <property type="entry name" value="WH-like_DNA-bd_sf"/>
</dbReference>
<comment type="subunit">
    <text evidence="5">Homodimer. Homodimerization may be required to stabilize the binding of ScpA to the Smc head domains. Component of a cohesin-like complex composed of ScpA, ScpB and the Smc homodimer, in which ScpA and ScpB bind to the head domain of Smc. The presence of the three proteins is required for the association of the complex with DNA.</text>
</comment>
<evidence type="ECO:0000256" key="5">
    <source>
        <dbReference type="HAMAP-Rule" id="MF_01804"/>
    </source>
</evidence>
<keyword evidence="3 5" id="KW-0159">Chromosome partition</keyword>
<dbReference type="Pfam" id="PF04079">
    <property type="entry name" value="SMC_ScpB"/>
    <property type="match status" value="1"/>
</dbReference>
<dbReference type="HAMAP" id="MF_01804">
    <property type="entry name" value="ScpB"/>
    <property type="match status" value="1"/>
</dbReference>
<dbReference type="NCBIfam" id="TIGR00281">
    <property type="entry name" value="SMC-Scp complex subunit ScpB"/>
    <property type="match status" value="1"/>
</dbReference>
<reference evidence="6 7" key="1">
    <citation type="submission" date="2019-09" db="EMBL/GenBank/DDBJ databases">
        <title>In-depth cultivation of the pig gut microbiome towards novel bacterial diversity and tailored functional studies.</title>
        <authorList>
            <person name="Wylensek D."/>
            <person name="Hitch T.C.A."/>
            <person name="Clavel T."/>
        </authorList>
    </citation>
    <scope>NUCLEOTIDE SEQUENCE [LARGE SCALE GENOMIC DNA]</scope>
    <source>
        <strain evidence="6 7">WCA3-693-APC-4?</strain>
    </source>
</reference>
<dbReference type="InterPro" id="IPR036390">
    <property type="entry name" value="WH_DNA-bd_sf"/>
</dbReference>
<dbReference type="EMBL" id="VUNQ01000001">
    <property type="protein sequence ID" value="MST99921.1"/>
    <property type="molecule type" value="Genomic_DNA"/>
</dbReference>
<keyword evidence="2 5" id="KW-0132">Cell division</keyword>
<gene>
    <name evidence="5 6" type="primary">scpB</name>
    <name evidence="6" type="ORF">FYJ83_00390</name>
</gene>
<sequence length="181" mass="20717">MDSKELKSIIEALLFTWGDPLEIKDIASILELDKEEVGTIMSEMIDEFDYNMRGLKIIKVNDSYQLGTRPEHFSWIKKLSSPKVVKNLSNAALETLSIIAYRQPIIKSDIEAIRGVRCDKAIETLTDRELIEEIGRLERVGRPILYGTTDVFLRTFGLEGLENLPPLNELIDDFDSREDEK</sequence>
<dbReference type="InterPro" id="IPR005234">
    <property type="entry name" value="ScpB_csome_segregation"/>
</dbReference>
<proteinExistence type="inferred from homology"/>
<comment type="similarity">
    <text evidence="5">Belongs to the ScpB family.</text>
</comment>
<dbReference type="Proteomes" id="UP000469523">
    <property type="component" value="Unassembled WGS sequence"/>
</dbReference>
<keyword evidence="1 5" id="KW-0963">Cytoplasm</keyword>
<evidence type="ECO:0000256" key="2">
    <source>
        <dbReference type="ARBA" id="ARBA00022618"/>
    </source>
</evidence>
<evidence type="ECO:0000256" key="4">
    <source>
        <dbReference type="ARBA" id="ARBA00023306"/>
    </source>
</evidence>
<comment type="subcellular location">
    <subcellularLocation>
        <location evidence="5">Cytoplasm</location>
    </subcellularLocation>
    <text evidence="5">Associated with two foci at the outer edges of the nucleoid region in young cells, and at four foci within both cell halves in older cells.</text>
</comment>
<dbReference type="SUPFAM" id="SSF46785">
    <property type="entry name" value="Winged helix' DNA-binding domain"/>
    <property type="match status" value="2"/>
</dbReference>
<evidence type="ECO:0000256" key="3">
    <source>
        <dbReference type="ARBA" id="ARBA00022829"/>
    </source>
</evidence>
<comment type="function">
    <text evidence="5">Participates in chromosomal partition during cell division. May act via the formation of a condensin-like complex containing Smc and ScpA that pull DNA away from mid-cell into both cell halves.</text>
</comment>
<dbReference type="AlphaFoldDB" id="A0A6N7XGS5"/>
<dbReference type="RefSeq" id="WP_154437980.1">
    <property type="nucleotide sequence ID" value="NZ_VUNQ01000001.1"/>
</dbReference>
<dbReference type="GO" id="GO:0005737">
    <property type="term" value="C:cytoplasm"/>
    <property type="evidence" value="ECO:0007669"/>
    <property type="project" value="UniProtKB-SubCell"/>
</dbReference>
<keyword evidence="7" id="KW-1185">Reference proteome</keyword>
<accession>A0A6N7XGS5</accession>
<evidence type="ECO:0000313" key="7">
    <source>
        <dbReference type="Proteomes" id="UP000469523"/>
    </source>
</evidence>
<dbReference type="PIRSF" id="PIRSF019345">
    <property type="entry name" value="ScpB"/>
    <property type="match status" value="1"/>
</dbReference>
<evidence type="ECO:0000256" key="1">
    <source>
        <dbReference type="ARBA" id="ARBA00022490"/>
    </source>
</evidence>
<dbReference type="Gene3D" id="1.10.10.10">
    <property type="entry name" value="Winged helix-like DNA-binding domain superfamily/Winged helix DNA-binding domain"/>
    <property type="match status" value="2"/>
</dbReference>
<organism evidence="6 7">
    <name type="scientific">Tissierella pigra</name>
    <dbReference type="NCBI Taxonomy" id="2607614"/>
    <lineage>
        <taxon>Bacteria</taxon>
        <taxon>Bacillati</taxon>
        <taxon>Bacillota</taxon>
        <taxon>Tissierellia</taxon>
        <taxon>Tissierellales</taxon>
        <taxon>Tissierellaceae</taxon>
        <taxon>Tissierella</taxon>
    </lineage>
</organism>
<dbReference type="GO" id="GO:0006260">
    <property type="term" value="P:DNA replication"/>
    <property type="evidence" value="ECO:0007669"/>
    <property type="project" value="UniProtKB-UniRule"/>
</dbReference>
<dbReference type="PANTHER" id="PTHR34298">
    <property type="entry name" value="SEGREGATION AND CONDENSATION PROTEIN B"/>
    <property type="match status" value="1"/>
</dbReference>
<name>A0A6N7XGS5_9FIRM</name>
<dbReference type="GO" id="GO:0051304">
    <property type="term" value="P:chromosome separation"/>
    <property type="evidence" value="ECO:0007669"/>
    <property type="project" value="InterPro"/>
</dbReference>
<dbReference type="GO" id="GO:0051301">
    <property type="term" value="P:cell division"/>
    <property type="evidence" value="ECO:0007669"/>
    <property type="project" value="UniProtKB-KW"/>
</dbReference>
<keyword evidence="4 5" id="KW-0131">Cell cycle</keyword>
<protein>
    <recommendedName>
        <fullName evidence="5">Segregation and condensation protein B</fullName>
    </recommendedName>
</protein>